<dbReference type="PANTHER" id="PTHR11929:SF194">
    <property type="entry name" value="ALPHA-(1,3)-FUCOSYLTRANSFERASE 10"/>
    <property type="match status" value="1"/>
</dbReference>
<accession>A0A7W9L351</accession>
<dbReference type="InterPro" id="IPR001503">
    <property type="entry name" value="Glyco_trans_10"/>
</dbReference>
<name>A0A7W9L351_9HYPH</name>
<proteinExistence type="inferred from homology"/>
<dbReference type="RefSeq" id="WP_183857615.1">
    <property type="nucleotide sequence ID" value="NZ_JACHOO010000007.1"/>
</dbReference>
<organism evidence="6 7">
    <name type="scientific">Prosthecomicrobium pneumaticum</name>
    <dbReference type="NCBI Taxonomy" id="81895"/>
    <lineage>
        <taxon>Bacteria</taxon>
        <taxon>Pseudomonadati</taxon>
        <taxon>Pseudomonadota</taxon>
        <taxon>Alphaproteobacteria</taxon>
        <taxon>Hyphomicrobiales</taxon>
        <taxon>Kaistiaceae</taxon>
        <taxon>Prosthecomicrobium</taxon>
    </lineage>
</organism>
<evidence type="ECO:0000313" key="6">
    <source>
        <dbReference type="EMBL" id="MBB5754149.1"/>
    </source>
</evidence>
<feature type="domain" description="Fucosyltransferase C-terminal" evidence="4">
    <location>
        <begin position="145"/>
        <end position="260"/>
    </location>
</feature>
<dbReference type="InterPro" id="IPR038577">
    <property type="entry name" value="GT10-like_C_sf"/>
</dbReference>
<protein>
    <recommendedName>
        <fullName evidence="8">Alpha-(1,3)-fucosyltransferase FucT N-terminal domain-containing protein</fullName>
    </recommendedName>
</protein>
<dbReference type="AlphaFoldDB" id="A0A7W9L351"/>
<keyword evidence="3" id="KW-0808">Transferase</keyword>
<dbReference type="InterPro" id="IPR042574">
    <property type="entry name" value="FucT_N_sf"/>
</dbReference>
<gene>
    <name evidence="6" type="ORF">GGQ63_003230</name>
</gene>
<comment type="similarity">
    <text evidence="1">Belongs to the glycosyltransferase 10 family.</text>
</comment>
<dbReference type="Pfam" id="PF00852">
    <property type="entry name" value="Glyco_transf_10"/>
    <property type="match status" value="1"/>
</dbReference>
<evidence type="ECO:0000256" key="2">
    <source>
        <dbReference type="ARBA" id="ARBA00022676"/>
    </source>
</evidence>
<evidence type="ECO:0000256" key="3">
    <source>
        <dbReference type="ARBA" id="ARBA00022679"/>
    </source>
</evidence>
<dbReference type="Gene3D" id="3.40.50.11650">
    <property type="entry name" value="Glycosyl transferase family 10, N-terminal domain"/>
    <property type="match status" value="1"/>
</dbReference>
<dbReference type="Proteomes" id="UP000523821">
    <property type="component" value="Unassembled WGS sequence"/>
</dbReference>
<sequence>MSGPASQGPKPPLSVSFHLFWGGFEPKSSYFVRALESRFDVRVEPVGRDLQFFSYFGRRVPARVLESPAARIWFSGEVGMARHVACDMEFGFWANPMLPGRSFRLPLWAVYLDWWDGSAAHSVDRALAPRQFRPRPHFCNFVYSNPTTFRAEVCHRLDRRRPVDRLGSVLNNAGVRVRDKMKALGDYRFTLAFENAYSPGYVTEKLLEPLLAGSIPIYWGGDEAASDFNPEAFVDARAFGDVDALVAHILALDDDEEAQRRLVEAPLFPDGIPYQFRPEFFADRVEELLSTPSLRNPLRDATLVPGRPLLRSARRRLDRAGRFLRRAVGR</sequence>
<reference evidence="6 7" key="1">
    <citation type="submission" date="2020-08" db="EMBL/GenBank/DDBJ databases">
        <title>Genomic Encyclopedia of Type Strains, Phase IV (KMG-IV): sequencing the most valuable type-strain genomes for metagenomic binning, comparative biology and taxonomic classification.</title>
        <authorList>
            <person name="Goeker M."/>
        </authorList>
    </citation>
    <scope>NUCLEOTIDE SEQUENCE [LARGE SCALE GENOMIC DNA]</scope>
    <source>
        <strain evidence="6 7">DSM 16268</strain>
    </source>
</reference>
<dbReference type="Gene3D" id="3.40.50.11660">
    <property type="entry name" value="Glycosyl transferase family 10, C-terminal domain"/>
    <property type="match status" value="1"/>
</dbReference>
<dbReference type="InterPro" id="IPR041058">
    <property type="entry name" value="FucT_N"/>
</dbReference>
<dbReference type="InterPro" id="IPR055270">
    <property type="entry name" value="Glyco_tran_10_C"/>
</dbReference>
<evidence type="ECO:0000313" key="7">
    <source>
        <dbReference type="Proteomes" id="UP000523821"/>
    </source>
</evidence>
<keyword evidence="2" id="KW-0328">Glycosyltransferase</keyword>
<dbReference type="EMBL" id="JACHOO010000007">
    <property type="protein sequence ID" value="MBB5754149.1"/>
    <property type="molecule type" value="Genomic_DNA"/>
</dbReference>
<comment type="caution">
    <text evidence="6">The sequence shown here is derived from an EMBL/GenBank/DDBJ whole genome shotgun (WGS) entry which is preliminary data.</text>
</comment>
<dbReference type="Pfam" id="PF18025">
    <property type="entry name" value="FucT_N"/>
    <property type="match status" value="1"/>
</dbReference>
<keyword evidence="7" id="KW-1185">Reference proteome</keyword>
<dbReference type="GO" id="GO:0016020">
    <property type="term" value="C:membrane"/>
    <property type="evidence" value="ECO:0007669"/>
    <property type="project" value="InterPro"/>
</dbReference>
<dbReference type="PANTHER" id="PTHR11929">
    <property type="entry name" value="ALPHA- 1,3 -FUCOSYLTRANSFERASE"/>
    <property type="match status" value="1"/>
</dbReference>
<dbReference type="SUPFAM" id="SSF53756">
    <property type="entry name" value="UDP-Glycosyltransferase/glycogen phosphorylase"/>
    <property type="match status" value="1"/>
</dbReference>
<dbReference type="GO" id="GO:0046920">
    <property type="term" value="F:alpha-(1-&gt;3)-fucosyltransferase activity"/>
    <property type="evidence" value="ECO:0007669"/>
    <property type="project" value="TreeGrafter"/>
</dbReference>
<evidence type="ECO:0000259" key="5">
    <source>
        <dbReference type="Pfam" id="PF18025"/>
    </source>
</evidence>
<evidence type="ECO:0000256" key="1">
    <source>
        <dbReference type="ARBA" id="ARBA00008919"/>
    </source>
</evidence>
<evidence type="ECO:0008006" key="8">
    <source>
        <dbReference type="Google" id="ProtNLM"/>
    </source>
</evidence>
<evidence type="ECO:0000259" key="4">
    <source>
        <dbReference type="Pfam" id="PF00852"/>
    </source>
</evidence>
<feature type="domain" description="Alpha-(1,3)-fucosyltransferase FucT N-terminal" evidence="5">
    <location>
        <begin position="15"/>
        <end position="111"/>
    </location>
</feature>